<organism evidence="1 2">
    <name type="scientific">Elysia crispata</name>
    <name type="common">lettuce slug</name>
    <dbReference type="NCBI Taxonomy" id="231223"/>
    <lineage>
        <taxon>Eukaryota</taxon>
        <taxon>Metazoa</taxon>
        <taxon>Spiralia</taxon>
        <taxon>Lophotrochozoa</taxon>
        <taxon>Mollusca</taxon>
        <taxon>Gastropoda</taxon>
        <taxon>Heterobranchia</taxon>
        <taxon>Euthyneura</taxon>
        <taxon>Panpulmonata</taxon>
        <taxon>Sacoglossa</taxon>
        <taxon>Placobranchoidea</taxon>
        <taxon>Plakobranchidae</taxon>
        <taxon>Elysia</taxon>
    </lineage>
</organism>
<dbReference type="EMBL" id="JAWDGP010001180">
    <property type="protein sequence ID" value="KAK3793727.1"/>
    <property type="molecule type" value="Genomic_DNA"/>
</dbReference>
<dbReference type="AlphaFoldDB" id="A0AAE1E4H7"/>
<gene>
    <name evidence="1" type="ORF">RRG08_006548</name>
</gene>
<proteinExistence type="predicted"/>
<reference evidence="1" key="1">
    <citation type="journal article" date="2023" name="G3 (Bethesda)">
        <title>A reference genome for the long-term kleptoplast-retaining sea slug Elysia crispata morphotype clarki.</title>
        <authorList>
            <person name="Eastman K.E."/>
            <person name="Pendleton A.L."/>
            <person name="Shaikh M.A."/>
            <person name="Suttiyut T."/>
            <person name="Ogas R."/>
            <person name="Tomko P."/>
            <person name="Gavelis G."/>
            <person name="Widhalm J.R."/>
            <person name="Wisecaver J.H."/>
        </authorList>
    </citation>
    <scope>NUCLEOTIDE SEQUENCE</scope>
    <source>
        <strain evidence="1">ECLA1</strain>
    </source>
</reference>
<keyword evidence="2" id="KW-1185">Reference proteome</keyword>
<dbReference type="Proteomes" id="UP001283361">
    <property type="component" value="Unassembled WGS sequence"/>
</dbReference>
<name>A0AAE1E4H7_9GAST</name>
<evidence type="ECO:0000313" key="1">
    <source>
        <dbReference type="EMBL" id="KAK3793727.1"/>
    </source>
</evidence>
<evidence type="ECO:0000313" key="2">
    <source>
        <dbReference type="Proteomes" id="UP001283361"/>
    </source>
</evidence>
<sequence>MVRASKSKSEIEKFFTYLKTSLDTDDTGQDPTPPTNIFNFKETYLSDDPGSKKAILKRGVKYPEKAMNTKQFSTSITNCYKATDLHPFNPSSVLRKLPAGTVSDAENADRTSAAVSDALLNVLATMRRGRNGGLTLKKKDVQESMSYWGSQLKEPPASHKELEEKIIDKVYRAEAGFPIVKQQLLGKVGRLLKETGLKTQFKIGVP</sequence>
<protein>
    <submittedName>
        <fullName evidence="1">Uncharacterized protein</fullName>
    </submittedName>
</protein>
<accession>A0AAE1E4H7</accession>
<comment type="caution">
    <text evidence="1">The sequence shown here is derived from an EMBL/GenBank/DDBJ whole genome shotgun (WGS) entry which is preliminary data.</text>
</comment>